<evidence type="ECO:0000313" key="4">
    <source>
        <dbReference type="Proteomes" id="UP000197277"/>
    </source>
</evidence>
<dbReference type="OrthoDB" id="9992826at2"/>
<feature type="domain" description="DUF4113" evidence="2">
    <location>
        <begin position="17"/>
        <end position="44"/>
    </location>
</feature>
<accession>A0A246FGS4</accession>
<organism evidence="3 4">
    <name type="scientific">Hymenobacter amundsenii</name>
    <dbReference type="NCBI Taxonomy" id="2006685"/>
    <lineage>
        <taxon>Bacteria</taxon>
        <taxon>Pseudomonadati</taxon>
        <taxon>Bacteroidota</taxon>
        <taxon>Cytophagia</taxon>
        <taxon>Cytophagales</taxon>
        <taxon>Hymenobacteraceae</taxon>
        <taxon>Hymenobacter</taxon>
    </lineage>
</organism>
<gene>
    <name evidence="3" type="ORF">CDA63_17970</name>
</gene>
<evidence type="ECO:0000259" key="2">
    <source>
        <dbReference type="Pfam" id="PF13438"/>
    </source>
</evidence>
<dbReference type="Proteomes" id="UP000197277">
    <property type="component" value="Unassembled WGS sequence"/>
</dbReference>
<comment type="caution">
    <text evidence="3">The sequence shown here is derived from an EMBL/GenBank/DDBJ whole genome shotgun (WGS) entry which is preliminary data.</text>
</comment>
<feature type="region of interest" description="Disordered" evidence="1">
    <location>
        <begin position="1"/>
        <end position="29"/>
    </location>
</feature>
<dbReference type="RefSeq" id="WP_088465856.1">
    <property type="nucleotide sequence ID" value="NZ_NIRR01000047.1"/>
</dbReference>
<dbReference type="AlphaFoldDB" id="A0A246FGS4"/>
<evidence type="ECO:0000256" key="1">
    <source>
        <dbReference type="SAM" id="MobiDB-lite"/>
    </source>
</evidence>
<name>A0A246FGS4_9BACT</name>
<reference evidence="3 4" key="1">
    <citation type="submission" date="2017-06" db="EMBL/GenBank/DDBJ databases">
        <title>Hymenobacter amundsenii sp. nov. isolated from regoliths in Antarctica.</title>
        <authorList>
            <person name="Sedlacek I."/>
            <person name="Kralova S."/>
            <person name="Pantucek R."/>
            <person name="Svec P."/>
            <person name="Holochova P."/>
            <person name="Stankova E."/>
            <person name="Vrbovska V."/>
            <person name="Busse H.-J."/>
        </authorList>
    </citation>
    <scope>NUCLEOTIDE SEQUENCE [LARGE SCALE GENOMIC DNA]</scope>
    <source>
        <strain evidence="3 4">CCM 8682</strain>
    </source>
</reference>
<dbReference type="InterPro" id="IPR025188">
    <property type="entry name" value="DUF4113"/>
</dbReference>
<dbReference type="EMBL" id="NIRR01000047">
    <property type="protein sequence ID" value="OWP61721.1"/>
    <property type="molecule type" value="Genomic_DNA"/>
</dbReference>
<evidence type="ECO:0000313" key="3">
    <source>
        <dbReference type="EMBL" id="OWP61721.1"/>
    </source>
</evidence>
<proteinExistence type="predicted"/>
<sequence>MEPSKPSVRPPHRPLPAGQPAPWLGRAEHRTPAYTTRLEELLIVS</sequence>
<keyword evidence="4" id="KW-1185">Reference proteome</keyword>
<protein>
    <recommendedName>
        <fullName evidence="2">DUF4113 domain-containing protein</fullName>
    </recommendedName>
</protein>
<dbReference type="Pfam" id="PF13438">
    <property type="entry name" value="DUF4113"/>
    <property type="match status" value="1"/>
</dbReference>